<dbReference type="FunFam" id="2.60.40.10:FF:000820">
    <property type="entry name" value="SLAM family member 7"/>
    <property type="match status" value="1"/>
</dbReference>
<evidence type="ECO:0000313" key="14">
    <source>
        <dbReference type="EMBL" id="ELV10574.1"/>
    </source>
</evidence>
<dbReference type="InterPro" id="IPR036179">
    <property type="entry name" value="Ig-like_dom_sf"/>
</dbReference>
<feature type="compositionally biased region" description="Polar residues" evidence="12">
    <location>
        <begin position="285"/>
        <end position="302"/>
    </location>
</feature>
<evidence type="ECO:0000256" key="10">
    <source>
        <dbReference type="ARBA" id="ARBA00023180"/>
    </source>
</evidence>
<evidence type="ECO:0000256" key="5">
    <source>
        <dbReference type="ARBA" id="ARBA00022859"/>
    </source>
</evidence>
<evidence type="ECO:0000256" key="12">
    <source>
        <dbReference type="SAM" id="MobiDB-lite"/>
    </source>
</evidence>
<evidence type="ECO:0000256" key="6">
    <source>
        <dbReference type="ARBA" id="ARBA00022989"/>
    </source>
</evidence>
<keyword evidence="2" id="KW-0399">Innate immunity</keyword>
<name>L8Y698_TUPCH</name>
<keyword evidence="3" id="KW-0812">Transmembrane</keyword>
<reference evidence="15" key="1">
    <citation type="submission" date="2012-07" db="EMBL/GenBank/DDBJ databases">
        <title>Genome of the Chinese tree shrew, a rising model animal genetically related to primates.</title>
        <authorList>
            <person name="Zhang G."/>
            <person name="Fan Y."/>
            <person name="Yao Y."/>
            <person name="Huang Z."/>
        </authorList>
    </citation>
    <scope>NUCLEOTIDE SEQUENCE [LARGE SCALE GENOMIC DNA]</scope>
</reference>
<keyword evidence="11" id="KW-0393">Immunoglobulin domain</keyword>
<keyword evidence="5" id="KW-0391">Immunity</keyword>
<dbReference type="eggNOG" id="ENOG502SGRG">
    <property type="taxonomic scope" value="Eukaryota"/>
</dbReference>
<dbReference type="InterPro" id="IPR013783">
    <property type="entry name" value="Ig-like_fold"/>
</dbReference>
<feature type="region of interest" description="Disordered" evidence="12">
    <location>
        <begin position="280"/>
        <end position="320"/>
    </location>
</feature>
<dbReference type="PROSITE" id="PS50835">
    <property type="entry name" value="IG_LIKE"/>
    <property type="match status" value="1"/>
</dbReference>
<dbReference type="EMBL" id="KB366989">
    <property type="protein sequence ID" value="ELV10574.1"/>
    <property type="molecule type" value="Genomic_DNA"/>
</dbReference>
<dbReference type="FunFam" id="2.60.40.10:FF:000470">
    <property type="entry name" value="SLAM family member 7"/>
    <property type="match status" value="1"/>
</dbReference>
<dbReference type="GO" id="GO:0045087">
    <property type="term" value="P:innate immune response"/>
    <property type="evidence" value="ECO:0007669"/>
    <property type="project" value="UniProtKB-KW"/>
</dbReference>
<gene>
    <name evidence="14" type="ORF">TREES_T100018301</name>
</gene>
<sequence>MAKSYQGRLSVMGSSYSLCISNLALTDAGPYKAQINQKNSNVTINEAFTLHVYEKLQEPQVTLESVEVSENTFCNITLKCSVKGAGKDIHYNWTSRNFHASESYEGSILTISRTPCDPDLPYTCTAWNPVSQSSSQPIRAWKFCADPGASRGRTMGKTMVGTLGEPITLPLALSVSQKGEHVVWIFNSSIIRRQWEEATIADPLIKSTDPDKNRMWVSRQDNSLKISRLMMEDAGHYHAYVCSETSMITSMKHVTLLIYQPTAGHMLYSKHSHRYEKLDMPLDTARQQPRPTSYSSTESNVTAEEDEERTETNKPTSGRDEIYDMVPQEDIGHDSEGRAEYNLITPSGPVVDGDTVYTQVFLNFQVILVPSRAQQSLIAASHSLGEGSGLKTQGPSPVSSSHCPNLRTQLSKPSV</sequence>
<proteinExistence type="predicted"/>
<evidence type="ECO:0000256" key="9">
    <source>
        <dbReference type="ARBA" id="ARBA00023157"/>
    </source>
</evidence>
<organism evidence="14 15">
    <name type="scientific">Tupaia chinensis</name>
    <name type="common">Chinese tree shrew</name>
    <name type="synonym">Tupaia belangeri chinensis</name>
    <dbReference type="NCBI Taxonomy" id="246437"/>
    <lineage>
        <taxon>Eukaryota</taxon>
        <taxon>Metazoa</taxon>
        <taxon>Chordata</taxon>
        <taxon>Craniata</taxon>
        <taxon>Vertebrata</taxon>
        <taxon>Euteleostomi</taxon>
        <taxon>Mammalia</taxon>
        <taxon>Eutheria</taxon>
        <taxon>Euarchontoglires</taxon>
        <taxon>Scandentia</taxon>
        <taxon>Tupaiidae</taxon>
        <taxon>Tupaia</taxon>
    </lineage>
</organism>
<dbReference type="SUPFAM" id="SSF48726">
    <property type="entry name" value="Immunoglobulin"/>
    <property type="match status" value="3"/>
</dbReference>
<evidence type="ECO:0000259" key="13">
    <source>
        <dbReference type="PROSITE" id="PS50835"/>
    </source>
</evidence>
<dbReference type="PANTHER" id="PTHR12080">
    <property type="entry name" value="SIGNALING LYMPHOCYTIC ACTIVATION MOLECULE"/>
    <property type="match status" value="1"/>
</dbReference>
<evidence type="ECO:0000256" key="4">
    <source>
        <dbReference type="ARBA" id="ARBA00022729"/>
    </source>
</evidence>
<evidence type="ECO:0000256" key="11">
    <source>
        <dbReference type="ARBA" id="ARBA00023319"/>
    </source>
</evidence>
<keyword evidence="10" id="KW-0325">Glycoprotein</keyword>
<dbReference type="InParanoid" id="L8Y698"/>
<evidence type="ECO:0000256" key="7">
    <source>
        <dbReference type="ARBA" id="ARBA00023130"/>
    </source>
</evidence>
<feature type="compositionally biased region" description="Polar residues" evidence="12">
    <location>
        <begin position="390"/>
        <end position="415"/>
    </location>
</feature>
<protein>
    <submittedName>
        <fullName evidence="14">T-lymphocyte surface antigen Ly-9</fullName>
    </submittedName>
</protein>
<dbReference type="GO" id="GO:0016020">
    <property type="term" value="C:membrane"/>
    <property type="evidence" value="ECO:0007669"/>
    <property type="project" value="UniProtKB-SubCell"/>
</dbReference>
<evidence type="ECO:0000256" key="3">
    <source>
        <dbReference type="ARBA" id="ARBA00022692"/>
    </source>
</evidence>
<dbReference type="Proteomes" id="UP000011518">
    <property type="component" value="Unassembled WGS sequence"/>
</dbReference>
<feature type="region of interest" description="Disordered" evidence="12">
    <location>
        <begin position="385"/>
        <end position="415"/>
    </location>
</feature>
<dbReference type="STRING" id="246437.L8Y698"/>
<accession>L8Y698</accession>
<dbReference type="AlphaFoldDB" id="L8Y698"/>
<keyword evidence="9" id="KW-1015">Disulfide bond</keyword>
<keyword evidence="8" id="KW-0472">Membrane</keyword>
<feature type="domain" description="Ig-like" evidence="13">
    <location>
        <begin position="59"/>
        <end position="135"/>
    </location>
</feature>
<keyword evidence="6" id="KW-1133">Transmembrane helix</keyword>
<evidence type="ECO:0000256" key="8">
    <source>
        <dbReference type="ARBA" id="ARBA00023136"/>
    </source>
</evidence>
<comment type="subcellular location">
    <subcellularLocation>
        <location evidence="1">Membrane</location>
        <topology evidence="1">Single-pass type I membrane protein</topology>
    </subcellularLocation>
</comment>
<dbReference type="InterPro" id="IPR007110">
    <property type="entry name" value="Ig-like_dom"/>
</dbReference>
<dbReference type="Gene3D" id="2.60.40.10">
    <property type="entry name" value="Immunoglobulins"/>
    <property type="match status" value="3"/>
</dbReference>
<evidence type="ECO:0000313" key="15">
    <source>
        <dbReference type="Proteomes" id="UP000011518"/>
    </source>
</evidence>
<evidence type="ECO:0000256" key="1">
    <source>
        <dbReference type="ARBA" id="ARBA00004479"/>
    </source>
</evidence>
<evidence type="ECO:0000256" key="2">
    <source>
        <dbReference type="ARBA" id="ARBA00022588"/>
    </source>
</evidence>
<reference evidence="15" key="2">
    <citation type="journal article" date="2013" name="Nat. Commun.">
        <title>Genome of the Chinese tree shrew.</title>
        <authorList>
            <person name="Fan Y."/>
            <person name="Huang Z.Y."/>
            <person name="Cao C.C."/>
            <person name="Chen C.S."/>
            <person name="Chen Y.X."/>
            <person name="Fan D.D."/>
            <person name="He J."/>
            <person name="Hou H.L."/>
            <person name="Hu L."/>
            <person name="Hu X.T."/>
            <person name="Jiang X.T."/>
            <person name="Lai R."/>
            <person name="Lang Y.S."/>
            <person name="Liang B."/>
            <person name="Liao S.G."/>
            <person name="Mu D."/>
            <person name="Ma Y.Y."/>
            <person name="Niu Y.Y."/>
            <person name="Sun X.Q."/>
            <person name="Xia J.Q."/>
            <person name="Xiao J."/>
            <person name="Xiong Z.Q."/>
            <person name="Xu L."/>
            <person name="Yang L."/>
            <person name="Zhang Y."/>
            <person name="Zhao W."/>
            <person name="Zhao X.D."/>
            <person name="Zheng Y.T."/>
            <person name="Zhou J.M."/>
            <person name="Zhu Y.B."/>
            <person name="Zhang G.J."/>
            <person name="Wang J."/>
            <person name="Yao Y.G."/>
        </authorList>
    </citation>
    <scope>NUCLEOTIDE SEQUENCE [LARGE SCALE GENOMIC DNA]</scope>
</reference>
<dbReference type="GO" id="GO:0002250">
    <property type="term" value="P:adaptive immune response"/>
    <property type="evidence" value="ECO:0007669"/>
    <property type="project" value="UniProtKB-KW"/>
</dbReference>
<keyword evidence="7" id="KW-1064">Adaptive immunity</keyword>
<dbReference type="PANTHER" id="PTHR12080:SF114">
    <property type="entry name" value="T-LYMPHOCYTE SURFACE ANTIGEN LY-9"/>
    <property type="match status" value="1"/>
</dbReference>
<keyword evidence="15" id="KW-1185">Reference proteome</keyword>
<dbReference type="InterPro" id="IPR015631">
    <property type="entry name" value="CD2/SLAM_rcpt"/>
</dbReference>
<keyword evidence="4" id="KW-0732">Signal</keyword>
<dbReference type="FunCoup" id="L8Y698">
    <property type="interactions" value="197"/>
</dbReference>